<name>A0A5B7YEA7_9ALTE</name>
<dbReference type="PANTHER" id="PTHR32552:SF81">
    <property type="entry name" value="TONB-DEPENDENT OUTER MEMBRANE RECEPTOR"/>
    <property type="match status" value="1"/>
</dbReference>
<evidence type="ECO:0000256" key="1">
    <source>
        <dbReference type="ARBA" id="ARBA00004571"/>
    </source>
</evidence>
<keyword evidence="3 11" id="KW-1134">Transmembrane beta strand</keyword>
<keyword evidence="5 11" id="KW-0812">Transmembrane</keyword>
<evidence type="ECO:0000256" key="10">
    <source>
        <dbReference type="ARBA" id="ARBA00023237"/>
    </source>
</evidence>
<keyword evidence="2 11" id="KW-0813">Transport</keyword>
<feature type="signal peptide" evidence="13">
    <location>
        <begin position="1"/>
        <end position="21"/>
    </location>
</feature>
<dbReference type="InterPro" id="IPR037066">
    <property type="entry name" value="Plug_dom_sf"/>
</dbReference>
<dbReference type="SUPFAM" id="SSF56935">
    <property type="entry name" value="Porins"/>
    <property type="match status" value="1"/>
</dbReference>
<dbReference type="RefSeq" id="WP_139756726.1">
    <property type="nucleotide sequence ID" value="NZ_CP039852.1"/>
</dbReference>
<evidence type="ECO:0000256" key="11">
    <source>
        <dbReference type="PROSITE-ProRule" id="PRU01360"/>
    </source>
</evidence>
<evidence type="ECO:0000256" key="3">
    <source>
        <dbReference type="ARBA" id="ARBA00022452"/>
    </source>
</evidence>
<evidence type="ECO:0000256" key="6">
    <source>
        <dbReference type="ARBA" id="ARBA00023004"/>
    </source>
</evidence>
<evidence type="ECO:0000259" key="14">
    <source>
        <dbReference type="Pfam" id="PF00593"/>
    </source>
</evidence>
<reference evidence="16 17" key="1">
    <citation type="submission" date="2019-04" db="EMBL/GenBank/DDBJ databases">
        <title>Salinimonas iocasae sp. nov., a halophilic bacterium isolated from the outer tube casing of tubeworms in Okinawa Trough.</title>
        <authorList>
            <person name="Zhang H."/>
            <person name="Wang H."/>
            <person name="Li C."/>
        </authorList>
    </citation>
    <scope>NUCLEOTIDE SEQUENCE [LARGE SCALE GENOMIC DNA]</scope>
    <source>
        <strain evidence="16 17">KX18D6</strain>
    </source>
</reference>
<evidence type="ECO:0000313" key="17">
    <source>
        <dbReference type="Proteomes" id="UP000304912"/>
    </source>
</evidence>
<dbReference type="KEGG" id="salk:FBQ74_11050"/>
<dbReference type="Proteomes" id="UP000304912">
    <property type="component" value="Chromosome"/>
</dbReference>
<dbReference type="OrthoDB" id="99480at2"/>
<keyword evidence="10 11" id="KW-0998">Cell outer membrane</keyword>
<accession>A0A5B7YEA7</accession>
<dbReference type="Gene3D" id="2.170.130.10">
    <property type="entry name" value="TonB-dependent receptor, plug domain"/>
    <property type="match status" value="1"/>
</dbReference>
<feature type="domain" description="TonB-dependent receptor-like beta-barrel" evidence="14">
    <location>
        <begin position="214"/>
        <end position="641"/>
    </location>
</feature>
<dbReference type="Pfam" id="PF00593">
    <property type="entry name" value="TonB_dep_Rec_b-barrel"/>
    <property type="match status" value="1"/>
</dbReference>
<organism evidence="16 17">
    <name type="scientific">Salinimonas iocasae</name>
    <dbReference type="NCBI Taxonomy" id="2572577"/>
    <lineage>
        <taxon>Bacteria</taxon>
        <taxon>Pseudomonadati</taxon>
        <taxon>Pseudomonadota</taxon>
        <taxon>Gammaproteobacteria</taxon>
        <taxon>Alteromonadales</taxon>
        <taxon>Alteromonadaceae</taxon>
        <taxon>Alteromonas/Salinimonas group</taxon>
        <taxon>Salinimonas</taxon>
    </lineage>
</organism>
<keyword evidence="16" id="KW-0675">Receptor</keyword>
<feature type="domain" description="TonB-dependent receptor plug" evidence="15">
    <location>
        <begin position="45"/>
        <end position="152"/>
    </location>
</feature>
<sequence length="686" mass="75854">MVKSLPLAAIPFSLFSLSPLAAYHDIETIEIKSRQVNLVGDAISAAEGVVGQQEIELRPLNRTGDVLEFVPGMVATQHSGSGKANQYFLRGFNLDHGTDFATMVDGMPVNMRTHGHGQGYTDLNFIIPETIQSLKYQKGVYYAQVGDFSGAGSAQLQTMRKAPAPMAEVTLGEYNYRRAVSVVNFTDSVGHWLVAGEQQFYDGPWSDINEDIDKTNGLIKWSSELGEGDFSVTFMSYDNSWNSADQIPSRAVSSGLIDKLGSIDDTVGGESSRYSLSADWSSDKWQISAYAISYDLNLWSNFTYFLDNPEQGDQFEQVDERIIYGGQAAYTFSHSLFGAPSVTEFGVQARVDDIDEVGLYATRARTRLGTTRSDAVEQSSLSSYVQSEIQWTSAFRSVIGARTDFFDFSVRDRAGINRFGVDLSSNSGDASDDITSFKGSLIYTMSPEWEIYGSAGQGLHSNDARGTTIQVDPVSGDAVEQVNPLVRTTGFETGLRAFYDETLSASVSLWQLELDSELLFVGDAGNTEASRQSKRRGIELTAYYYFAPEWSLDVEYAFTDAQFTDNDAAGDEIPGAIEHVLQAGISADLDNGWFGSLRMRYFGSRPLTEDGSVSSPSSMLFNAQAGKTWRNWQFTVSVLNLTDSDDHDIDYYYASRLQGEPPEGVEDIHYHIFEPRTVRIAARYRF</sequence>
<keyword evidence="8 12" id="KW-0798">TonB box</keyword>
<evidence type="ECO:0000256" key="8">
    <source>
        <dbReference type="ARBA" id="ARBA00023077"/>
    </source>
</evidence>
<dbReference type="InterPro" id="IPR012910">
    <property type="entry name" value="Plug_dom"/>
</dbReference>
<dbReference type="AlphaFoldDB" id="A0A5B7YEA7"/>
<comment type="subcellular location">
    <subcellularLocation>
        <location evidence="1 11">Cell outer membrane</location>
        <topology evidence="1 11">Multi-pass membrane protein</topology>
    </subcellularLocation>
</comment>
<dbReference type="InterPro" id="IPR039426">
    <property type="entry name" value="TonB-dep_rcpt-like"/>
</dbReference>
<evidence type="ECO:0000256" key="4">
    <source>
        <dbReference type="ARBA" id="ARBA00022496"/>
    </source>
</evidence>
<comment type="similarity">
    <text evidence="11 12">Belongs to the TonB-dependent receptor family.</text>
</comment>
<dbReference type="Gene3D" id="2.40.170.20">
    <property type="entry name" value="TonB-dependent receptor, beta-barrel domain"/>
    <property type="match status" value="1"/>
</dbReference>
<evidence type="ECO:0000256" key="5">
    <source>
        <dbReference type="ARBA" id="ARBA00022692"/>
    </source>
</evidence>
<evidence type="ECO:0000256" key="12">
    <source>
        <dbReference type="RuleBase" id="RU003357"/>
    </source>
</evidence>
<keyword evidence="4" id="KW-0410">Iron transport</keyword>
<keyword evidence="13" id="KW-0732">Signal</keyword>
<dbReference type="PANTHER" id="PTHR32552">
    <property type="entry name" value="FERRICHROME IRON RECEPTOR-RELATED"/>
    <property type="match status" value="1"/>
</dbReference>
<dbReference type="PROSITE" id="PS52016">
    <property type="entry name" value="TONB_DEPENDENT_REC_3"/>
    <property type="match status" value="1"/>
</dbReference>
<keyword evidence="7" id="KW-0406">Ion transport</keyword>
<evidence type="ECO:0000256" key="7">
    <source>
        <dbReference type="ARBA" id="ARBA00023065"/>
    </source>
</evidence>
<feature type="chain" id="PRO_5023119105" evidence="13">
    <location>
        <begin position="22"/>
        <end position="686"/>
    </location>
</feature>
<evidence type="ECO:0000256" key="2">
    <source>
        <dbReference type="ARBA" id="ARBA00022448"/>
    </source>
</evidence>
<dbReference type="EMBL" id="CP039852">
    <property type="protein sequence ID" value="QCZ93984.1"/>
    <property type="molecule type" value="Genomic_DNA"/>
</dbReference>
<proteinExistence type="inferred from homology"/>
<dbReference type="Pfam" id="PF07715">
    <property type="entry name" value="Plug"/>
    <property type="match status" value="1"/>
</dbReference>
<evidence type="ECO:0000256" key="13">
    <source>
        <dbReference type="SAM" id="SignalP"/>
    </source>
</evidence>
<keyword evidence="6" id="KW-0408">Iron</keyword>
<gene>
    <name evidence="16" type="ORF">FBQ74_11050</name>
</gene>
<protein>
    <submittedName>
        <fullName evidence="16">TonB-dependent receptor</fullName>
    </submittedName>
</protein>
<dbReference type="GO" id="GO:0006826">
    <property type="term" value="P:iron ion transport"/>
    <property type="evidence" value="ECO:0007669"/>
    <property type="project" value="UniProtKB-KW"/>
</dbReference>
<keyword evidence="9 11" id="KW-0472">Membrane</keyword>
<keyword evidence="17" id="KW-1185">Reference proteome</keyword>
<dbReference type="InterPro" id="IPR036942">
    <property type="entry name" value="Beta-barrel_TonB_sf"/>
</dbReference>
<dbReference type="InterPro" id="IPR000531">
    <property type="entry name" value="Beta-barrel_TonB"/>
</dbReference>
<evidence type="ECO:0000256" key="9">
    <source>
        <dbReference type="ARBA" id="ARBA00023136"/>
    </source>
</evidence>
<evidence type="ECO:0000259" key="15">
    <source>
        <dbReference type="Pfam" id="PF07715"/>
    </source>
</evidence>
<dbReference type="GO" id="GO:0009279">
    <property type="term" value="C:cell outer membrane"/>
    <property type="evidence" value="ECO:0007669"/>
    <property type="project" value="UniProtKB-SubCell"/>
</dbReference>
<evidence type="ECO:0000313" key="16">
    <source>
        <dbReference type="EMBL" id="QCZ93984.1"/>
    </source>
</evidence>